<dbReference type="Pfam" id="PF00072">
    <property type="entry name" value="Response_reg"/>
    <property type="match status" value="1"/>
</dbReference>
<dbReference type="PANTHER" id="PTHR43214:SF1">
    <property type="entry name" value="TRANSCRIPTIONAL REGULATORY PROTEIN COMA"/>
    <property type="match status" value="1"/>
</dbReference>
<dbReference type="CDD" id="cd17535">
    <property type="entry name" value="REC_NarL-like"/>
    <property type="match status" value="1"/>
</dbReference>
<comment type="caution">
    <text evidence="9">The sequence shown here is derived from an EMBL/GenBank/DDBJ whole genome shotgun (WGS) entry which is preliminary data.</text>
</comment>
<feature type="domain" description="Response regulatory" evidence="8">
    <location>
        <begin position="3"/>
        <end position="118"/>
    </location>
</feature>
<dbReference type="SMART" id="SM00421">
    <property type="entry name" value="HTH_LUXR"/>
    <property type="match status" value="1"/>
</dbReference>
<evidence type="ECO:0000313" key="9">
    <source>
        <dbReference type="EMBL" id="RKD27104.1"/>
    </source>
</evidence>
<dbReference type="InterPro" id="IPR039420">
    <property type="entry name" value="WalR-like"/>
</dbReference>
<evidence type="ECO:0000256" key="1">
    <source>
        <dbReference type="ARBA" id="ARBA00022553"/>
    </source>
</evidence>
<keyword evidence="5" id="KW-0804">Transcription</keyword>
<feature type="domain" description="HTH luxR-type" evidence="7">
    <location>
        <begin position="146"/>
        <end position="211"/>
    </location>
</feature>
<evidence type="ECO:0000256" key="6">
    <source>
        <dbReference type="PROSITE-ProRule" id="PRU00169"/>
    </source>
</evidence>
<evidence type="ECO:0000256" key="5">
    <source>
        <dbReference type="ARBA" id="ARBA00023163"/>
    </source>
</evidence>
<dbReference type="PRINTS" id="PR00038">
    <property type="entry name" value="HTHLUXR"/>
</dbReference>
<dbReference type="InterPro" id="IPR001789">
    <property type="entry name" value="Sig_transdc_resp-reg_receiver"/>
</dbReference>
<keyword evidence="10" id="KW-1185">Reference proteome</keyword>
<reference evidence="9 10" key="1">
    <citation type="submission" date="2016-08" db="EMBL/GenBank/DDBJ databases">
        <title>Novel Firmicute Genomes.</title>
        <authorList>
            <person name="Poppleton D.I."/>
            <person name="Gribaldo S."/>
        </authorList>
    </citation>
    <scope>NUCLEOTIDE SEQUENCE [LARGE SCALE GENOMIC DNA]</scope>
    <source>
        <strain evidence="9 10">RAOx-1</strain>
    </source>
</reference>
<keyword evidence="4 9" id="KW-0238">DNA-binding</keyword>
<dbReference type="OrthoDB" id="118459at2"/>
<keyword evidence="2" id="KW-0902">Two-component regulatory system</keyword>
<dbReference type="GO" id="GO:0003677">
    <property type="term" value="F:DNA binding"/>
    <property type="evidence" value="ECO:0007669"/>
    <property type="project" value="UniProtKB-KW"/>
</dbReference>
<dbReference type="Gene3D" id="3.40.50.2300">
    <property type="match status" value="1"/>
</dbReference>
<dbReference type="PROSITE" id="PS50110">
    <property type="entry name" value="RESPONSE_REGULATORY"/>
    <property type="match status" value="1"/>
</dbReference>
<dbReference type="GO" id="GO:0000160">
    <property type="term" value="P:phosphorelay signal transduction system"/>
    <property type="evidence" value="ECO:0007669"/>
    <property type="project" value="UniProtKB-KW"/>
</dbReference>
<evidence type="ECO:0000256" key="3">
    <source>
        <dbReference type="ARBA" id="ARBA00023015"/>
    </source>
</evidence>
<dbReference type="GO" id="GO:0006355">
    <property type="term" value="P:regulation of DNA-templated transcription"/>
    <property type="evidence" value="ECO:0007669"/>
    <property type="project" value="InterPro"/>
</dbReference>
<dbReference type="SMART" id="SM00448">
    <property type="entry name" value="REC"/>
    <property type="match status" value="1"/>
</dbReference>
<evidence type="ECO:0000259" key="8">
    <source>
        <dbReference type="PROSITE" id="PS50110"/>
    </source>
</evidence>
<gene>
    <name evidence="9" type="ORF">BEP19_00595</name>
</gene>
<evidence type="ECO:0000313" key="10">
    <source>
        <dbReference type="Proteomes" id="UP000284219"/>
    </source>
</evidence>
<dbReference type="InterPro" id="IPR058245">
    <property type="entry name" value="NreC/VraR/RcsB-like_REC"/>
</dbReference>
<dbReference type="InterPro" id="IPR000792">
    <property type="entry name" value="Tscrpt_reg_LuxR_C"/>
</dbReference>
<dbReference type="PANTHER" id="PTHR43214">
    <property type="entry name" value="TWO-COMPONENT RESPONSE REGULATOR"/>
    <property type="match status" value="1"/>
</dbReference>
<sequence length="222" mass="24490">MIKILLVDDHPSVGAGTKAMIEQEEDMVVTVTNASINVLEMVGRTPFDIFLFDLNMPGINGLELTRRVMAIHSDTPVVIYTGHDIAPHFNLLVEAGIAGFISKTASQEQLITALRCVIRGESIIPTSLFRQLRRKEVQVATEEGNGSIAEISINEREQRILLEIAKGKGNREVAETLSLSQRTVEYNLTGIFEKLGVRSRAEAIAKARQFGVIPNEPLLDIQ</sequence>
<name>A0A419SRP2_9BACL</name>
<evidence type="ECO:0000256" key="4">
    <source>
        <dbReference type="ARBA" id="ARBA00023125"/>
    </source>
</evidence>
<evidence type="ECO:0000256" key="2">
    <source>
        <dbReference type="ARBA" id="ARBA00023012"/>
    </source>
</evidence>
<dbReference type="EMBL" id="MCHY01000001">
    <property type="protein sequence ID" value="RKD27104.1"/>
    <property type="molecule type" value="Genomic_DNA"/>
</dbReference>
<accession>A0A419SRP2</accession>
<dbReference type="SUPFAM" id="SSF46894">
    <property type="entry name" value="C-terminal effector domain of the bipartite response regulators"/>
    <property type="match status" value="1"/>
</dbReference>
<dbReference type="PROSITE" id="PS50043">
    <property type="entry name" value="HTH_LUXR_2"/>
    <property type="match status" value="1"/>
</dbReference>
<dbReference type="SUPFAM" id="SSF52172">
    <property type="entry name" value="CheY-like"/>
    <property type="match status" value="1"/>
</dbReference>
<dbReference type="InterPro" id="IPR036388">
    <property type="entry name" value="WH-like_DNA-bd_sf"/>
</dbReference>
<dbReference type="CDD" id="cd06170">
    <property type="entry name" value="LuxR_C_like"/>
    <property type="match status" value="1"/>
</dbReference>
<dbReference type="InterPro" id="IPR016032">
    <property type="entry name" value="Sig_transdc_resp-reg_C-effctor"/>
</dbReference>
<dbReference type="AlphaFoldDB" id="A0A419SRP2"/>
<keyword evidence="3" id="KW-0805">Transcription regulation</keyword>
<evidence type="ECO:0000259" key="7">
    <source>
        <dbReference type="PROSITE" id="PS50043"/>
    </source>
</evidence>
<dbReference type="Gene3D" id="1.10.10.10">
    <property type="entry name" value="Winged helix-like DNA-binding domain superfamily/Winged helix DNA-binding domain"/>
    <property type="match status" value="1"/>
</dbReference>
<dbReference type="RefSeq" id="WP_120187926.1">
    <property type="nucleotide sequence ID" value="NZ_MCHY01000001.1"/>
</dbReference>
<proteinExistence type="predicted"/>
<feature type="modified residue" description="4-aspartylphosphate" evidence="6">
    <location>
        <position position="53"/>
    </location>
</feature>
<keyword evidence="1 6" id="KW-0597">Phosphoprotein</keyword>
<dbReference type="Pfam" id="PF00196">
    <property type="entry name" value="GerE"/>
    <property type="match status" value="1"/>
</dbReference>
<organism evidence="9 10">
    <name type="scientific">Ammoniphilus oxalaticus</name>
    <dbReference type="NCBI Taxonomy" id="66863"/>
    <lineage>
        <taxon>Bacteria</taxon>
        <taxon>Bacillati</taxon>
        <taxon>Bacillota</taxon>
        <taxon>Bacilli</taxon>
        <taxon>Bacillales</taxon>
        <taxon>Paenibacillaceae</taxon>
        <taxon>Aneurinibacillus group</taxon>
        <taxon>Ammoniphilus</taxon>
    </lineage>
</organism>
<protein>
    <submittedName>
        <fullName evidence="9">DNA-binding response regulator</fullName>
    </submittedName>
</protein>
<dbReference type="Proteomes" id="UP000284219">
    <property type="component" value="Unassembled WGS sequence"/>
</dbReference>
<dbReference type="InterPro" id="IPR011006">
    <property type="entry name" value="CheY-like_superfamily"/>
</dbReference>